<evidence type="ECO:0000313" key="2">
    <source>
        <dbReference type="EMBL" id="OFA33703.1"/>
    </source>
</evidence>
<keyword evidence="1" id="KW-0472">Membrane</keyword>
<organism evidence="2 3">
    <name type="scientific">Bifidobacterium adolescentis</name>
    <dbReference type="NCBI Taxonomy" id="1680"/>
    <lineage>
        <taxon>Bacteria</taxon>
        <taxon>Bacillati</taxon>
        <taxon>Actinomycetota</taxon>
        <taxon>Actinomycetes</taxon>
        <taxon>Bifidobacteriales</taxon>
        <taxon>Bifidobacteriaceae</taxon>
        <taxon>Bifidobacterium</taxon>
    </lineage>
</organism>
<gene>
    <name evidence="2" type="ORF">BBK15_09525</name>
</gene>
<feature type="transmembrane region" description="Helical" evidence="1">
    <location>
        <begin position="12"/>
        <end position="31"/>
    </location>
</feature>
<evidence type="ECO:0000256" key="1">
    <source>
        <dbReference type="SAM" id="Phobius"/>
    </source>
</evidence>
<dbReference type="AlphaFoldDB" id="A0A1E7XY00"/>
<feature type="transmembrane region" description="Helical" evidence="1">
    <location>
        <begin position="109"/>
        <end position="128"/>
    </location>
</feature>
<protein>
    <submittedName>
        <fullName evidence="2">Uncharacterized protein</fullName>
    </submittedName>
</protein>
<feature type="transmembrane region" description="Helical" evidence="1">
    <location>
        <begin position="69"/>
        <end position="97"/>
    </location>
</feature>
<keyword evidence="1" id="KW-1133">Transmembrane helix</keyword>
<dbReference type="Proteomes" id="UP000175684">
    <property type="component" value="Unassembled WGS sequence"/>
</dbReference>
<name>A0A1E7XY00_BIFAD</name>
<comment type="caution">
    <text evidence="2">The sequence shown here is derived from an EMBL/GenBank/DDBJ whole genome shotgun (WGS) entry which is preliminary data.</text>
</comment>
<sequence>MLRQRLDPPQKAAIAVSVATPLVAGVIYVALRTDWLRQVGRWLAWAGGALAAGLAQIAAWPWAGIGYAFLVIAATIAITAFLGWTAFLVPNAIGMLWHWRLTPTETLRAMAVVACGVGANVAAMVWWIHYNIRIGDGRIVYVWGYLWLWLGLIEPFFWLLAGFLFHRPARALCGAAHFIAPRQVTAYGRLLDSLDRFRKDHCAGEKTPFGGDDEYALELTTVESRRNEWIRDNLDDLDVYAEYHPSFAKALGEWRTAQAKENE</sequence>
<evidence type="ECO:0000313" key="3">
    <source>
        <dbReference type="Proteomes" id="UP000175684"/>
    </source>
</evidence>
<reference evidence="2 3" key="1">
    <citation type="submission" date="2016-07" db="EMBL/GenBank/DDBJ databases">
        <title>Draft Genome Sequence of Bifidobacterium adolescentis strain Km 4.</title>
        <authorList>
            <person name="Danilenko V.N."/>
        </authorList>
    </citation>
    <scope>NUCLEOTIDE SEQUENCE [LARGE SCALE GENOMIC DNA]</scope>
    <source>
        <strain evidence="2 3">Km 4</strain>
    </source>
</reference>
<keyword evidence="1" id="KW-0812">Transmembrane</keyword>
<feature type="transmembrane region" description="Helical" evidence="1">
    <location>
        <begin position="43"/>
        <end position="63"/>
    </location>
</feature>
<dbReference type="RefSeq" id="WP_070122994.1">
    <property type="nucleotide sequence ID" value="NZ_MAXD01000013.1"/>
</dbReference>
<feature type="transmembrane region" description="Helical" evidence="1">
    <location>
        <begin position="140"/>
        <end position="165"/>
    </location>
</feature>
<proteinExistence type="predicted"/>
<dbReference type="EMBL" id="MAXD01000013">
    <property type="protein sequence ID" value="OFA33703.1"/>
    <property type="molecule type" value="Genomic_DNA"/>
</dbReference>
<accession>A0A1E7XY00</accession>